<sequence length="376" mass="39691">MVPSPTQTPLQSPLALLLHASASSGPSPGPGTSSTTAEETSPPPPTESSPWPPNGSWPVGRGRSLGSGEGVSPWDIALCAAGSVVACQNALLLAVLCCTRSLRAPTFLLIGSLALADFLAGAGLVANFVVRSVMDPVSDAAVLGLAGVLLTAFSASACSLLAITVDRYLSLYSALTYQAERTLPFTCGFLAALWLTCLGLGSLPPLGWHCLDDPDTCSVLKPLTKDQAAGLSVSYLFLFSFILHLYLQICRVAFRHAQQIASIFCLVAGTRKGVSTLSLILATFAFCWVPLAIYALVADPSYPQVYTYYLALPAACHSAVNPVVYGFRNPEIQRSLSVFLFPTCLPQFQMGILPPQHLWSAVSAPASMRAPGWEKS</sequence>
<gene>
    <name evidence="17" type="primary">LOC116420233</name>
</gene>
<dbReference type="PROSITE" id="PS50262">
    <property type="entry name" value="G_PROTEIN_RECEP_F1_2"/>
    <property type="match status" value="1"/>
</dbReference>
<dbReference type="PRINTS" id="PR00237">
    <property type="entry name" value="GPCRRHODOPSN"/>
</dbReference>
<keyword evidence="2" id="KW-1003">Cell membrane</keyword>
<keyword evidence="6 13" id="KW-0297">G-protein coupled receptor</keyword>
<feature type="domain" description="G-protein coupled receptors family 1 profile" evidence="16">
    <location>
        <begin position="88"/>
        <end position="325"/>
    </location>
</feature>
<dbReference type="InterPro" id="IPR017452">
    <property type="entry name" value="GPCR_Rhodpsn_7TM"/>
</dbReference>
<keyword evidence="10" id="KW-0325">Glycoprotein</keyword>
<evidence type="ECO:0000256" key="13">
    <source>
        <dbReference type="RuleBase" id="RU000688"/>
    </source>
</evidence>
<evidence type="ECO:0000313" key="17">
    <source>
        <dbReference type="Ensembl" id="ENSSHAP00000023410.1"/>
    </source>
</evidence>
<accession>A0A7N4UXD4</accession>
<dbReference type="InParanoid" id="A0A7N4UXD4"/>
<dbReference type="AlphaFoldDB" id="A0A7N4UXD4"/>
<dbReference type="PANTHER" id="PTHR22750">
    <property type="entry name" value="G-PROTEIN COUPLED RECEPTOR"/>
    <property type="match status" value="1"/>
</dbReference>
<feature type="transmembrane region" description="Helical" evidence="15">
    <location>
        <begin position="274"/>
        <end position="296"/>
    </location>
</feature>
<evidence type="ECO:0000256" key="2">
    <source>
        <dbReference type="ARBA" id="ARBA00022475"/>
    </source>
</evidence>
<evidence type="ECO:0000256" key="14">
    <source>
        <dbReference type="SAM" id="MobiDB-lite"/>
    </source>
</evidence>
<dbReference type="Pfam" id="PF00001">
    <property type="entry name" value="7tm_1"/>
    <property type="match status" value="1"/>
</dbReference>
<dbReference type="PROSITE" id="PS00237">
    <property type="entry name" value="G_PROTEIN_RECEP_F1_1"/>
    <property type="match status" value="1"/>
</dbReference>
<evidence type="ECO:0000256" key="15">
    <source>
        <dbReference type="SAM" id="Phobius"/>
    </source>
</evidence>
<dbReference type="GeneTree" id="ENSGT01140000282530"/>
<feature type="transmembrane region" description="Helical" evidence="15">
    <location>
        <begin position="107"/>
        <end position="130"/>
    </location>
</feature>
<protein>
    <recommendedName>
        <fullName evidence="16">G-protein coupled receptors family 1 profile domain-containing protein</fullName>
    </recommendedName>
</protein>
<evidence type="ECO:0000256" key="9">
    <source>
        <dbReference type="ARBA" id="ARBA00023170"/>
    </source>
</evidence>
<dbReference type="Ensembl" id="ENSSHAT00000030729.1">
    <property type="protein sequence ID" value="ENSSHAP00000023410.1"/>
    <property type="gene ID" value="ENSSHAG00000021923.1"/>
</dbReference>
<dbReference type="SUPFAM" id="SSF81321">
    <property type="entry name" value="Family A G protein-coupled receptor-like"/>
    <property type="match status" value="1"/>
</dbReference>
<evidence type="ECO:0000256" key="1">
    <source>
        <dbReference type="ARBA" id="ARBA00004651"/>
    </source>
</evidence>
<reference evidence="17 18" key="1">
    <citation type="journal article" date="2011" name="Proc. Natl. Acad. Sci. U.S.A.">
        <title>Genetic diversity and population structure of the endangered marsupial Sarcophilus harrisii (Tasmanian devil).</title>
        <authorList>
            <person name="Miller W."/>
            <person name="Hayes V.M."/>
            <person name="Ratan A."/>
            <person name="Petersen D.C."/>
            <person name="Wittekindt N.E."/>
            <person name="Miller J."/>
            <person name="Walenz B."/>
            <person name="Knight J."/>
            <person name="Qi J."/>
            <person name="Zhao F."/>
            <person name="Wang Q."/>
            <person name="Bedoya-Reina O.C."/>
            <person name="Katiyar N."/>
            <person name="Tomsho L.P."/>
            <person name="Kasson L.M."/>
            <person name="Hardie R.A."/>
            <person name="Woodbridge P."/>
            <person name="Tindall E.A."/>
            <person name="Bertelsen M.F."/>
            <person name="Dixon D."/>
            <person name="Pyecroft S."/>
            <person name="Helgen K.M."/>
            <person name="Lesk A.M."/>
            <person name="Pringle T.H."/>
            <person name="Patterson N."/>
            <person name="Zhang Y."/>
            <person name="Kreiss A."/>
            <person name="Woods G.M."/>
            <person name="Jones M.E."/>
            <person name="Schuster S.C."/>
        </authorList>
    </citation>
    <scope>NUCLEOTIDE SEQUENCE [LARGE SCALE GENOMIC DNA]</scope>
</reference>
<feature type="transmembrane region" description="Helical" evidence="15">
    <location>
        <begin position="308"/>
        <end position="327"/>
    </location>
</feature>
<evidence type="ECO:0000313" key="18">
    <source>
        <dbReference type="Proteomes" id="UP000007648"/>
    </source>
</evidence>
<evidence type="ECO:0000256" key="12">
    <source>
        <dbReference type="ARBA" id="ARBA00023288"/>
    </source>
</evidence>
<dbReference type="Proteomes" id="UP000007648">
    <property type="component" value="Unassembled WGS sequence"/>
</dbReference>
<keyword evidence="8" id="KW-0564">Palmitate</keyword>
<evidence type="ECO:0000256" key="10">
    <source>
        <dbReference type="ARBA" id="ARBA00023180"/>
    </source>
</evidence>
<evidence type="ECO:0000256" key="5">
    <source>
        <dbReference type="ARBA" id="ARBA00022989"/>
    </source>
</evidence>
<keyword evidence="9 13" id="KW-0675">Receptor</keyword>
<reference evidence="17" key="3">
    <citation type="submission" date="2025-09" db="UniProtKB">
        <authorList>
            <consortium name="Ensembl"/>
        </authorList>
    </citation>
    <scope>IDENTIFICATION</scope>
</reference>
<dbReference type="Gene3D" id="1.20.1070.10">
    <property type="entry name" value="Rhodopsin 7-helix transmembrane proteins"/>
    <property type="match status" value="1"/>
</dbReference>
<evidence type="ECO:0000256" key="8">
    <source>
        <dbReference type="ARBA" id="ARBA00023139"/>
    </source>
</evidence>
<dbReference type="GO" id="GO:0005886">
    <property type="term" value="C:plasma membrane"/>
    <property type="evidence" value="ECO:0007669"/>
    <property type="project" value="UniProtKB-SubCell"/>
</dbReference>
<evidence type="ECO:0000256" key="3">
    <source>
        <dbReference type="ARBA" id="ARBA00022553"/>
    </source>
</evidence>
<keyword evidence="7 15" id="KW-0472">Membrane</keyword>
<comment type="subcellular location">
    <subcellularLocation>
        <location evidence="1">Cell membrane</location>
        <topology evidence="1">Multi-pass membrane protein</topology>
    </subcellularLocation>
</comment>
<name>A0A7N4UXD4_SARHA</name>
<feature type="transmembrane region" description="Helical" evidence="15">
    <location>
        <begin position="233"/>
        <end position="254"/>
    </location>
</feature>
<evidence type="ECO:0000256" key="11">
    <source>
        <dbReference type="ARBA" id="ARBA00023224"/>
    </source>
</evidence>
<comment type="similarity">
    <text evidence="13">Belongs to the G-protein coupled receptor 1 family.</text>
</comment>
<organism evidence="17 18">
    <name type="scientific">Sarcophilus harrisii</name>
    <name type="common">Tasmanian devil</name>
    <name type="synonym">Sarcophilus laniarius</name>
    <dbReference type="NCBI Taxonomy" id="9305"/>
    <lineage>
        <taxon>Eukaryota</taxon>
        <taxon>Metazoa</taxon>
        <taxon>Chordata</taxon>
        <taxon>Craniata</taxon>
        <taxon>Vertebrata</taxon>
        <taxon>Euteleostomi</taxon>
        <taxon>Mammalia</taxon>
        <taxon>Metatheria</taxon>
        <taxon>Dasyuromorphia</taxon>
        <taxon>Dasyuridae</taxon>
        <taxon>Sarcophilus</taxon>
    </lineage>
</organism>
<dbReference type="SMART" id="SM01381">
    <property type="entry name" value="7TM_GPCR_Srsx"/>
    <property type="match status" value="1"/>
</dbReference>
<keyword evidence="4 13" id="KW-0812">Transmembrane</keyword>
<keyword evidence="3" id="KW-0597">Phosphoprotein</keyword>
<evidence type="ECO:0000259" key="16">
    <source>
        <dbReference type="PROSITE" id="PS50262"/>
    </source>
</evidence>
<feature type="compositionally biased region" description="Pro residues" evidence="14">
    <location>
        <begin position="41"/>
        <end position="55"/>
    </location>
</feature>
<dbReference type="InterPro" id="IPR000723">
    <property type="entry name" value="GPR_3/6/12_orphan"/>
</dbReference>
<reference evidence="17" key="2">
    <citation type="submission" date="2025-08" db="UniProtKB">
        <authorList>
            <consortium name="Ensembl"/>
        </authorList>
    </citation>
    <scope>IDENTIFICATION</scope>
</reference>
<keyword evidence="18" id="KW-1185">Reference proteome</keyword>
<evidence type="ECO:0000256" key="6">
    <source>
        <dbReference type="ARBA" id="ARBA00023040"/>
    </source>
</evidence>
<feature type="transmembrane region" description="Helical" evidence="15">
    <location>
        <begin position="74"/>
        <end position="95"/>
    </location>
</feature>
<feature type="transmembrane region" description="Helical" evidence="15">
    <location>
        <begin position="183"/>
        <end position="203"/>
    </location>
</feature>
<evidence type="ECO:0000256" key="4">
    <source>
        <dbReference type="ARBA" id="ARBA00022692"/>
    </source>
</evidence>
<feature type="transmembrane region" description="Helical" evidence="15">
    <location>
        <begin position="142"/>
        <end position="163"/>
    </location>
</feature>
<dbReference type="GO" id="GO:0004930">
    <property type="term" value="F:G protein-coupled receptor activity"/>
    <property type="evidence" value="ECO:0007669"/>
    <property type="project" value="UniProtKB-KW"/>
</dbReference>
<proteinExistence type="inferred from homology"/>
<keyword evidence="11 13" id="KW-0807">Transducer</keyword>
<keyword evidence="5 15" id="KW-1133">Transmembrane helix</keyword>
<feature type="region of interest" description="Disordered" evidence="14">
    <location>
        <begin position="1"/>
        <end position="66"/>
    </location>
</feature>
<feature type="compositionally biased region" description="Low complexity" evidence="14">
    <location>
        <begin position="1"/>
        <end position="40"/>
    </location>
</feature>
<keyword evidence="12" id="KW-0449">Lipoprotein</keyword>
<dbReference type="InterPro" id="IPR000276">
    <property type="entry name" value="GPCR_Rhodpsn"/>
</dbReference>
<dbReference type="PRINTS" id="PR00644">
    <property type="entry name" value="GPRORPHANR"/>
</dbReference>
<evidence type="ECO:0000256" key="7">
    <source>
        <dbReference type="ARBA" id="ARBA00023136"/>
    </source>
</evidence>